<feature type="domain" description="4'-phosphopantetheinyl transferase" evidence="3">
    <location>
        <begin position="102"/>
        <end position="179"/>
    </location>
</feature>
<sequence>MKTDRLQILFAHNDEALPPAFSPTPPPHLSARLLRKWKSRRTAHFLLNRLLQQSGLDPNLLKDMQRTISDRPYLDHDRLDFNISHSGDWVAVIFSLSQPKRAVGIDIEHPQKIRRYRDLLRYFAAANEIAEIENGNILPQLDRLSGRFYLSWCLREAVLKSQGVGIVKLSEVRHSPAQQRIFSAHCPKGELHFYHQLPFYLAYFFEQSDFMLSSPTLAQWQNGQIVPIQHSPIIYQVN</sequence>
<reference evidence="4 5" key="1">
    <citation type="submission" date="2019-03" db="EMBL/GenBank/DDBJ databases">
        <title>Diversity of the mouse oral microbiome.</title>
        <authorList>
            <person name="Joseph S."/>
            <person name="Aduse-Opoku J."/>
            <person name="Curtis M."/>
            <person name="Wade W."/>
            <person name="Hashim A."/>
        </authorList>
    </citation>
    <scope>NUCLEOTIDE SEQUENCE [LARGE SCALE GENOMIC DNA]</scope>
    <source>
        <strain evidence="4 5">WT12</strain>
    </source>
</reference>
<dbReference type="SUPFAM" id="SSF56214">
    <property type="entry name" value="4'-phosphopantetheinyl transferase"/>
    <property type="match status" value="2"/>
</dbReference>
<dbReference type="OrthoDB" id="9808281at2"/>
<dbReference type="GO" id="GO:0005829">
    <property type="term" value="C:cytosol"/>
    <property type="evidence" value="ECO:0007669"/>
    <property type="project" value="TreeGrafter"/>
</dbReference>
<organism evidence="4 5">
    <name type="scientific">Muribacter muris</name>
    <dbReference type="NCBI Taxonomy" id="67855"/>
    <lineage>
        <taxon>Bacteria</taxon>
        <taxon>Pseudomonadati</taxon>
        <taxon>Pseudomonadota</taxon>
        <taxon>Gammaproteobacteria</taxon>
        <taxon>Pasteurellales</taxon>
        <taxon>Pasteurellaceae</taxon>
        <taxon>Muribacter</taxon>
    </lineage>
</organism>
<protein>
    <submittedName>
        <fullName evidence="4">4'-phosphopantetheinyl transferase superfamily protein</fullName>
    </submittedName>
</protein>
<dbReference type="GO" id="GO:0008897">
    <property type="term" value="F:holo-[acyl-carrier-protein] synthase activity"/>
    <property type="evidence" value="ECO:0007669"/>
    <property type="project" value="InterPro"/>
</dbReference>
<dbReference type="AlphaFoldDB" id="A0A4Y9K1H9"/>
<dbReference type="GO" id="GO:0019878">
    <property type="term" value="P:lysine biosynthetic process via aminoadipic acid"/>
    <property type="evidence" value="ECO:0007669"/>
    <property type="project" value="TreeGrafter"/>
</dbReference>
<dbReference type="PANTHER" id="PTHR12215">
    <property type="entry name" value="PHOSPHOPANTETHEINE TRANSFERASE"/>
    <property type="match status" value="1"/>
</dbReference>
<evidence type="ECO:0000259" key="3">
    <source>
        <dbReference type="Pfam" id="PF01648"/>
    </source>
</evidence>
<dbReference type="PANTHER" id="PTHR12215:SF10">
    <property type="entry name" value="L-AMINOADIPATE-SEMIALDEHYDE DEHYDROGENASE-PHOSPHOPANTETHEINYL TRANSFERASE"/>
    <property type="match status" value="1"/>
</dbReference>
<dbReference type="RefSeq" id="WP_135055897.1">
    <property type="nucleotide sequence ID" value="NZ_JADGLC010000010.1"/>
</dbReference>
<comment type="similarity">
    <text evidence="1">Belongs to the P-Pant transferase superfamily. Gsp/Sfp/HetI/AcpT family.</text>
</comment>
<dbReference type="Pfam" id="PF01648">
    <property type="entry name" value="ACPS"/>
    <property type="match status" value="1"/>
</dbReference>
<dbReference type="InterPro" id="IPR008278">
    <property type="entry name" value="4-PPantetheinyl_Trfase_dom"/>
</dbReference>
<evidence type="ECO:0000313" key="5">
    <source>
        <dbReference type="Proteomes" id="UP000297396"/>
    </source>
</evidence>
<evidence type="ECO:0000256" key="1">
    <source>
        <dbReference type="ARBA" id="ARBA00010990"/>
    </source>
</evidence>
<keyword evidence="2 4" id="KW-0808">Transferase</keyword>
<dbReference type="Gene3D" id="3.90.470.20">
    <property type="entry name" value="4'-phosphopantetheinyl transferase domain"/>
    <property type="match status" value="2"/>
</dbReference>
<evidence type="ECO:0000256" key="2">
    <source>
        <dbReference type="ARBA" id="ARBA00022679"/>
    </source>
</evidence>
<dbReference type="GO" id="GO:0000287">
    <property type="term" value="F:magnesium ion binding"/>
    <property type="evidence" value="ECO:0007669"/>
    <property type="project" value="InterPro"/>
</dbReference>
<accession>A0A4Y9K1H9</accession>
<dbReference type="InterPro" id="IPR050559">
    <property type="entry name" value="P-Pant_transferase_sf"/>
</dbReference>
<comment type="caution">
    <text evidence="4">The sequence shown here is derived from an EMBL/GenBank/DDBJ whole genome shotgun (WGS) entry which is preliminary data.</text>
</comment>
<gene>
    <name evidence="4" type="ORF">E4T80_05645</name>
</gene>
<dbReference type="Proteomes" id="UP000297396">
    <property type="component" value="Unassembled WGS sequence"/>
</dbReference>
<evidence type="ECO:0000313" key="4">
    <source>
        <dbReference type="EMBL" id="TFV10870.1"/>
    </source>
</evidence>
<dbReference type="EMBL" id="SPPA01000010">
    <property type="protein sequence ID" value="TFV10870.1"/>
    <property type="molecule type" value="Genomic_DNA"/>
</dbReference>
<dbReference type="InterPro" id="IPR037143">
    <property type="entry name" value="4-PPantetheinyl_Trfase_dom_sf"/>
</dbReference>
<name>A0A4Y9K1H9_9PAST</name>
<proteinExistence type="inferred from homology"/>